<feature type="compositionally biased region" description="Basic and acidic residues" evidence="1">
    <location>
        <begin position="63"/>
        <end position="87"/>
    </location>
</feature>
<name>A0A8C6B8W2_MONMO</name>
<dbReference type="AlphaFoldDB" id="A0A8C6B8W2"/>
<sequence>MKNVTGEPSAPGGPQPFLSGARGSFPAEAGASPHPRPPSLHPLQGPHPQGVKKKTCTPNISRKIKEEPKEEVTLKKEKDTDGQREGHGQGGGCPEVFRSHSIFEQGPDEMMKKKGN</sequence>
<dbReference type="Ensembl" id="ENSMMNT00015012186.1">
    <property type="protein sequence ID" value="ENSMMNP00015011128.1"/>
    <property type="gene ID" value="ENSMMNG00015008253.1"/>
</dbReference>
<reference evidence="2" key="1">
    <citation type="submission" date="2025-08" db="UniProtKB">
        <authorList>
            <consortium name="Ensembl"/>
        </authorList>
    </citation>
    <scope>IDENTIFICATION</scope>
</reference>
<feature type="region of interest" description="Disordered" evidence="1">
    <location>
        <begin position="1"/>
        <end position="116"/>
    </location>
</feature>
<protein>
    <submittedName>
        <fullName evidence="2">Uncharacterized protein</fullName>
    </submittedName>
</protein>
<evidence type="ECO:0000313" key="2">
    <source>
        <dbReference type="Ensembl" id="ENSMMNP00015011128.1"/>
    </source>
</evidence>
<keyword evidence="3" id="KW-1185">Reference proteome</keyword>
<reference evidence="2" key="2">
    <citation type="submission" date="2025-09" db="UniProtKB">
        <authorList>
            <consortium name="Ensembl"/>
        </authorList>
    </citation>
    <scope>IDENTIFICATION</scope>
</reference>
<accession>A0A8C6B8W2</accession>
<dbReference type="GeneTree" id="ENSGT00990000211064"/>
<proteinExistence type="predicted"/>
<dbReference type="Proteomes" id="UP000694561">
    <property type="component" value="Unplaced"/>
</dbReference>
<organism evidence="2 3">
    <name type="scientific">Monodon monoceros</name>
    <name type="common">Narwhal</name>
    <name type="synonym">Ceratodon monodon</name>
    <dbReference type="NCBI Taxonomy" id="40151"/>
    <lineage>
        <taxon>Eukaryota</taxon>
        <taxon>Metazoa</taxon>
        <taxon>Chordata</taxon>
        <taxon>Craniata</taxon>
        <taxon>Vertebrata</taxon>
        <taxon>Euteleostomi</taxon>
        <taxon>Mammalia</taxon>
        <taxon>Eutheria</taxon>
        <taxon>Laurasiatheria</taxon>
        <taxon>Artiodactyla</taxon>
        <taxon>Whippomorpha</taxon>
        <taxon>Cetacea</taxon>
        <taxon>Odontoceti</taxon>
        <taxon>Monodontidae</taxon>
        <taxon>Monodon</taxon>
    </lineage>
</organism>
<evidence type="ECO:0000256" key="1">
    <source>
        <dbReference type="SAM" id="MobiDB-lite"/>
    </source>
</evidence>
<evidence type="ECO:0000313" key="3">
    <source>
        <dbReference type="Proteomes" id="UP000694561"/>
    </source>
</evidence>